<keyword evidence="3" id="KW-1185">Reference proteome</keyword>
<comment type="caution">
    <text evidence="2">The sequence shown here is derived from an EMBL/GenBank/DDBJ whole genome shotgun (WGS) entry which is preliminary data.</text>
</comment>
<protein>
    <submittedName>
        <fullName evidence="2">DUF3078 domain-containing protein</fullName>
    </submittedName>
</protein>
<dbReference type="AlphaFoldDB" id="A0A3N4MJ23"/>
<feature type="chain" id="PRO_5018069074" evidence="1">
    <location>
        <begin position="20"/>
        <end position="314"/>
    </location>
</feature>
<organism evidence="2 3">
    <name type="scientific">Chitinophaga barathri</name>
    <dbReference type="NCBI Taxonomy" id="1647451"/>
    <lineage>
        <taxon>Bacteria</taxon>
        <taxon>Pseudomonadati</taxon>
        <taxon>Bacteroidota</taxon>
        <taxon>Chitinophagia</taxon>
        <taxon>Chitinophagales</taxon>
        <taxon>Chitinophagaceae</taxon>
        <taxon>Chitinophaga</taxon>
    </lineage>
</organism>
<dbReference type="OrthoDB" id="1495718at2"/>
<evidence type="ECO:0000256" key="1">
    <source>
        <dbReference type="SAM" id="SignalP"/>
    </source>
</evidence>
<dbReference type="Proteomes" id="UP000279089">
    <property type="component" value="Unassembled WGS sequence"/>
</dbReference>
<dbReference type="InterPro" id="IPR021428">
    <property type="entry name" value="DUF3078"/>
</dbReference>
<dbReference type="EMBL" id="RMBX01000008">
    <property type="protein sequence ID" value="RPD40110.1"/>
    <property type="molecule type" value="Genomic_DNA"/>
</dbReference>
<gene>
    <name evidence="2" type="ORF">EG028_15755</name>
</gene>
<evidence type="ECO:0000313" key="3">
    <source>
        <dbReference type="Proteomes" id="UP000279089"/>
    </source>
</evidence>
<proteinExistence type="predicted"/>
<evidence type="ECO:0000313" key="2">
    <source>
        <dbReference type="EMBL" id="RPD40110.1"/>
    </source>
</evidence>
<sequence length="314" mass="35621">MKKFNWLLMVCLSVGFALKAQDNSMKKLREETAGKIKNAEKDTTGRLWKRGGNFGLMFNQGSLTNWAAGGDKLSLSLLATFNGFANYKKGRHNWDNNVDLAYGYVNTTSLGTRKSDDRIDMTSKYGYEIGKNWYLSGLFNLRTQFSEGYLYPSDTTREFVSKFFAPAYIILSPGIDFKPNDEFSLFMSPFTGRWVVVMDDTLSAKGSYGVDTGKHVKSEFGAYISATWNKEIMKNVTYKTKLELFSNYKHNPGNIDIFWTNIVAMKVNKWLSANVSLDMIYDDDVRVFENKETGVMGPRLQIKEVIGIGLTAKF</sequence>
<keyword evidence="1" id="KW-0732">Signal</keyword>
<feature type="signal peptide" evidence="1">
    <location>
        <begin position="1"/>
        <end position="19"/>
    </location>
</feature>
<name>A0A3N4MJ23_9BACT</name>
<dbReference type="RefSeq" id="WP_120517483.1">
    <property type="nucleotide sequence ID" value="NZ_QXZY01000009.1"/>
</dbReference>
<dbReference type="Pfam" id="PF11276">
    <property type="entry name" value="DUF3078"/>
    <property type="match status" value="1"/>
</dbReference>
<reference evidence="3" key="1">
    <citation type="submission" date="2018-11" db="EMBL/GenBank/DDBJ databases">
        <title>Chitinophaga lutea sp.nov., isolate from arsenic contaminated soil.</title>
        <authorList>
            <person name="Zong Y."/>
        </authorList>
    </citation>
    <scope>NUCLEOTIDE SEQUENCE [LARGE SCALE GENOMIC DNA]</scope>
    <source>
        <strain evidence="3">YLT18</strain>
    </source>
</reference>
<accession>A0A3N4MJ23</accession>